<evidence type="ECO:0000256" key="1">
    <source>
        <dbReference type="PROSITE-ProRule" id="PRU00206"/>
    </source>
</evidence>
<evidence type="ECO:0000256" key="2">
    <source>
        <dbReference type="SAM" id="MobiDB-lite"/>
    </source>
</evidence>
<dbReference type="PROSITE" id="PS50050">
    <property type="entry name" value="TNFR_NGFR_2"/>
    <property type="match status" value="1"/>
</dbReference>
<keyword evidence="7" id="KW-1185">Reference proteome</keyword>
<dbReference type="Proteomes" id="UP001345963">
    <property type="component" value="Unassembled WGS sequence"/>
</dbReference>
<proteinExistence type="predicted"/>
<keyword evidence="3" id="KW-0812">Transmembrane</keyword>
<name>A0ABU7BWB7_9TELE</name>
<keyword evidence="3" id="KW-1133">Transmembrane helix</keyword>
<evidence type="ECO:0000313" key="6">
    <source>
        <dbReference type="EMBL" id="MED6254883.1"/>
    </source>
</evidence>
<gene>
    <name evidence="6" type="ORF">ATANTOWER_001547</name>
</gene>
<protein>
    <recommendedName>
        <fullName evidence="5">TNFR-Cys domain-containing protein</fullName>
    </recommendedName>
</protein>
<keyword evidence="4" id="KW-0732">Signal</keyword>
<reference evidence="6 7" key="1">
    <citation type="submission" date="2021-07" db="EMBL/GenBank/DDBJ databases">
        <authorList>
            <person name="Palmer J.M."/>
        </authorList>
    </citation>
    <scope>NUCLEOTIDE SEQUENCE [LARGE SCALE GENOMIC DNA]</scope>
    <source>
        <strain evidence="6 7">AT_MEX2019</strain>
        <tissue evidence="6">Muscle</tissue>
    </source>
</reference>
<feature type="transmembrane region" description="Helical" evidence="3">
    <location>
        <begin position="98"/>
        <end position="123"/>
    </location>
</feature>
<feature type="domain" description="TNFR-Cys" evidence="5">
    <location>
        <begin position="30"/>
        <end position="78"/>
    </location>
</feature>
<feature type="chain" id="PRO_5047299101" description="TNFR-Cys domain-containing protein" evidence="4">
    <location>
        <begin position="22"/>
        <end position="160"/>
    </location>
</feature>
<evidence type="ECO:0000256" key="4">
    <source>
        <dbReference type="SAM" id="SignalP"/>
    </source>
</evidence>
<organism evidence="6 7">
    <name type="scientific">Ataeniobius toweri</name>
    <dbReference type="NCBI Taxonomy" id="208326"/>
    <lineage>
        <taxon>Eukaryota</taxon>
        <taxon>Metazoa</taxon>
        <taxon>Chordata</taxon>
        <taxon>Craniata</taxon>
        <taxon>Vertebrata</taxon>
        <taxon>Euteleostomi</taxon>
        <taxon>Actinopterygii</taxon>
        <taxon>Neopterygii</taxon>
        <taxon>Teleostei</taxon>
        <taxon>Neoteleostei</taxon>
        <taxon>Acanthomorphata</taxon>
        <taxon>Ovalentaria</taxon>
        <taxon>Atherinomorphae</taxon>
        <taxon>Cyprinodontiformes</taxon>
        <taxon>Goodeidae</taxon>
        <taxon>Ataeniobius</taxon>
    </lineage>
</organism>
<comment type="caution">
    <text evidence="6">The sequence shown here is derived from an EMBL/GenBank/DDBJ whole genome shotgun (WGS) entry which is preliminary data.</text>
</comment>
<dbReference type="EMBL" id="JAHUTI010069999">
    <property type="protein sequence ID" value="MED6254883.1"/>
    <property type="molecule type" value="Genomic_DNA"/>
</dbReference>
<feature type="repeat" description="TNFR-Cys" evidence="1">
    <location>
        <begin position="30"/>
        <end position="78"/>
    </location>
</feature>
<evidence type="ECO:0000259" key="5">
    <source>
        <dbReference type="PROSITE" id="PS50050"/>
    </source>
</evidence>
<accession>A0ABU7BWB7</accession>
<sequence length="160" mass="17478">MHKLQVSVVSALLMIFDPTSPQLLRPKCPSCPTGYYVTRNCSFREGTGFGTKCAQCTDCSAFFQETVVPCSAYTNSVCSSGTTPMPTPVQMTASPSSMWIGLLAASLSLFVVLLLLIFFFTWMSCRNKGTFMKLLPLQTSSPEKKHPPPSQSHLLVDVPV</sequence>
<dbReference type="InterPro" id="IPR001368">
    <property type="entry name" value="TNFR/NGFR_Cys_rich_reg"/>
</dbReference>
<feature type="signal peptide" evidence="4">
    <location>
        <begin position="1"/>
        <end position="21"/>
    </location>
</feature>
<evidence type="ECO:0000256" key="3">
    <source>
        <dbReference type="SAM" id="Phobius"/>
    </source>
</evidence>
<feature type="region of interest" description="Disordered" evidence="2">
    <location>
        <begin position="140"/>
        <end position="160"/>
    </location>
</feature>
<keyword evidence="3" id="KW-0472">Membrane</keyword>
<evidence type="ECO:0000313" key="7">
    <source>
        <dbReference type="Proteomes" id="UP001345963"/>
    </source>
</evidence>
<comment type="caution">
    <text evidence="1">Lacks conserved residue(s) required for the propagation of feature annotation.</text>
</comment>